<organism evidence="2 3">
    <name type="scientific">Oryza rufipogon</name>
    <name type="common">Brownbeard rice</name>
    <name type="synonym">Asian wild rice</name>
    <dbReference type="NCBI Taxonomy" id="4529"/>
    <lineage>
        <taxon>Eukaryota</taxon>
        <taxon>Viridiplantae</taxon>
        <taxon>Streptophyta</taxon>
        <taxon>Embryophyta</taxon>
        <taxon>Tracheophyta</taxon>
        <taxon>Spermatophyta</taxon>
        <taxon>Magnoliopsida</taxon>
        <taxon>Liliopsida</taxon>
        <taxon>Poales</taxon>
        <taxon>Poaceae</taxon>
        <taxon>BOP clade</taxon>
        <taxon>Oryzoideae</taxon>
        <taxon>Oryzeae</taxon>
        <taxon>Oryzinae</taxon>
        <taxon>Oryza</taxon>
    </lineage>
</organism>
<keyword evidence="3" id="KW-1185">Reference proteome</keyword>
<reference evidence="2" key="2">
    <citation type="submission" date="2015-06" db="UniProtKB">
        <authorList>
            <consortium name="EnsemblPlants"/>
        </authorList>
    </citation>
    <scope>IDENTIFICATION</scope>
</reference>
<dbReference type="EnsemblPlants" id="ORUFI05G28250.1">
    <property type="protein sequence ID" value="ORUFI05G28250.1"/>
    <property type="gene ID" value="ORUFI05G28250"/>
</dbReference>
<name>A0A0E0PRG0_ORYRU</name>
<evidence type="ECO:0000313" key="2">
    <source>
        <dbReference type="EnsemblPlants" id="ORUFI05G28250.1"/>
    </source>
</evidence>
<proteinExistence type="predicted"/>
<reference evidence="3" key="1">
    <citation type="submission" date="2013-06" db="EMBL/GenBank/DDBJ databases">
        <authorList>
            <person name="Zhao Q."/>
        </authorList>
    </citation>
    <scope>NUCLEOTIDE SEQUENCE</scope>
    <source>
        <strain evidence="3">cv. W1943</strain>
    </source>
</reference>
<accession>A0A0E0PRG0</accession>
<protein>
    <submittedName>
        <fullName evidence="2">Uncharacterized protein</fullName>
    </submittedName>
</protein>
<feature type="compositionally biased region" description="Low complexity" evidence="1">
    <location>
        <begin position="39"/>
        <end position="74"/>
    </location>
</feature>
<sequence>MSTTSDMTVRLKLYPLPTKPASPHCPTDHGTRQPPPPQLLRAAASHPTIAQPSPSAAHTAAPASVSPVARPILY</sequence>
<dbReference type="Proteomes" id="UP000008022">
    <property type="component" value="Unassembled WGS sequence"/>
</dbReference>
<dbReference type="HOGENOM" id="CLU_2692117_0_0_1"/>
<feature type="region of interest" description="Disordered" evidence="1">
    <location>
        <begin position="15"/>
        <end position="74"/>
    </location>
</feature>
<dbReference type="AlphaFoldDB" id="A0A0E0PRG0"/>
<dbReference type="Gramene" id="ORUFI05G28250.1">
    <property type="protein sequence ID" value="ORUFI05G28250.1"/>
    <property type="gene ID" value="ORUFI05G28250"/>
</dbReference>
<evidence type="ECO:0000313" key="3">
    <source>
        <dbReference type="Proteomes" id="UP000008022"/>
    </source>
</evidence>
<evidence type="ECO:0000256" key="1">
    <source>
        <dbReference type="SAM" id="MobiDB-lite"/>
    </source>
</evidence>